<dbReference type="GO" id="GO:0005634">
    <property type="term" value="C:nucleus"/>
    <property type="evidence" value="ECO:0007669"/>
    <property type="project" value="TreeGrafter"/>
</dbReference>
<evidence type="ECO:0000313" key="2">
    <source>
        <dbReference type="EMBL" id="GJE95772.1"/>
    </source>
</evidence>
<accession>A0A9P3LJ19</accession>
<proteinExistence type="predicted"/>
<sequence length="314" mass="35121">MGCASSSFADEPARPAGLPLCKQCHQRPVYVEPGRTHQFCGRTCAEAHNGTVNKDRRGQIHHNHKRASDSCLLCGGHPKFEIDGKLSDFCSARCRDDVYESTPVLLEIPSSHEEFREIAALFREKWLHPPTEKKPLPGDVVKIYKVYSRKNHVARFRAYKELKGNPRRRWHGTTRRCCIGDDNADFCTDEQCAMCGILKNSFLVDKAKTPGKPDGGHSGFQRFGMGIYTSATSSKSYDYIKEYGGSPYHAMILSEVIMGKACKVTHKDHSLTEAPPGYDSVVGEPNLTVNYDEAVVYTDDAARPEYLLIFKPGE</sequence>
<comment type="caution">
    <text evidence="2">The sequence shown here is derived from an EMBL/GenBank/DDBJ whole genome shotgun (WGS) entry which is preliminary data.</text>
</comment>
<dbReference type="PANTHER" id="PTHR45740:SF2">
    <property type="entry name" value="POLY [ADP-RIBOSE] POLYMERASE"/>
    <property type="match status" value="1"/>
</dbReference>
<organism evidence="2 3">
    <name type="scientific">Phanerochaete sordida</name>
    <dbReference type="NCBI Taxonomy" id="48140"/>
    <lineage>
        <taxon>Eukaryota</taxon>
        <taxon>Fungi</taxon>
        <taxon>Dikarya</taxon>
        <taxon>Basidiomycota</taxon>
        <taxon>Agaricomycotina</taxon>
        <taxon>Agaricomycetes</taxon>
        <taxon>Polyporales</taxon>
        <taxon>Phanerochaetaceae</taxon>
        <taxon>Phanerochaete</taxon>
    </lineage>
</organism>
<dbReference type="Proteomes" id="UP000703269">
    <property type="component" value="Unassembled WGS sequence"/>
</dbReference>
<dbReference type="Pfam" id="PF00644">
    <property type="entry name" value="PARP"/>
    <property type="match status" value="1"/>
</dbReference>
<dbReference type="Gene3D" id="3.90.228.10">
    <property type="match status" value="1"/>
</dbReference>
<dbReference type="InterPro" id="IPR012317">
    <property type="entry name" value="Poly(ADP-ribose)pol_cat_dom"/>
</dbReference>
<protein>
    <recommendedName>
        <fullName evidence="1">PARP catalytic domain-containing protein</fullName>
    </recommendedName>
</protein>
<dbReference type="InterPro" id="IPR051712">
    <property type="entry name" value="ARTD-AVP"/>
</dbReference>
<dbReference type="GO" id="GO:1990404">
    <property type="term" value="F:NAD+-protein mono-ADP-ribosyltransferase activity"/>
    <property type="evidence" value="ECO:0007669"/>
    <property type="project" value="TreeGrafter"/>
</dbReference>
<reference evidence="2 3" key="1">
    <citation type="submission" date="2021-08" db="EMBL/GenBank/DDBJ databases">
        <title>Draft Genome Sequence of Phanerochaete sordida strain YK-624.</title>
        <authorList>
            <person name="Mori T."/>
            <person name="Dohra H."/>
            <person name="Suzuki T."/>
            <person name="Kawagishi H."/>
            <person name="Hirai H."/>
        </authorList>
    </citation>
    <scope>NUCLEOTIDE SEQUENCE [LARGE SCALE GENOMIC DNA]</scope>
    <source>
        <strain evidence="2 3">YK-624</strain>
    </source>
</reference>
<dbReference type="SUPFAM" id="SSF56399">
    <property type="entry name" value="ADP-ribosylation"/>
    <property type="match status" value="1"/>
</dbReference>
<name>A0A9P3LJ19_9APHY</name>
<keyword evidence="3" id="KW-1185">Reference proteome</keyword>
<dbReference type="AlphaFoldDB" id="A0A9P3LJ19"/>
<gene>
    <name evidence="2" type="ORF">PsYK624_119590</name>
</gene>
<evidence type="ECO:0000259" key="1">
    <source>
        <dbReference type="Pfam" id="PF00644"/>
    </source>
</evidence>
<feature type="domain" description="PARP catalytic" evidence="1">
    <location>
        <begin position="113"/>
        <end position="302"/>
    </location>
</feature>
<evidence type="ECO:0000313" key="3">
    <source>
        <dbReference type="Proteomes" id="UP000703269"/>
    </source>
</evidence>
<dbReference type="OrthoDB" id="9514740at2759"/>
<dbReference type="PANTHER" id="PTHR45740">
    <property type="entry name" value="POLY [ADP-RIBOSE] POLYMERASE"/>
    <property type="match status" value="1"/>
</dbReference>
<dbReference type="GO" id="GO:0003950">
    <property type="term" value="F:NAD+ poly-ADP-ribosyltransferase activity"/>
    <property type="evidence" value="ECO:0007669"/>
    <property type="project" value="InterPro"/>
</dbReference>
<dbReference type="EMBL" id="BPQB01000052">
    <property type="protein sequence ID" value="GJE95772.1"/>
    <property type="molecule type" value="Genomic_DNA"/>
</dbReference>